<protein>
    <recommendedName>
        <fullName evidence="2">Plasmid pRiA4b Orf3-like domain-containing protein</fullName>
    </recommendedName>
</protein>
<evidence type="ECO:0000259" key="2">
    <source>
        <dbReference type="Pfam" id="PF07929"/>
    </source>
</evidence>
<dbReference type="Pfam" id="PF07929">
    <property type="entry name" value="PRiA4_ORF3"/>
    <property type="match status" value="1"/>
</dbReference>
<name>A0A3S9MZA8_9FLAO</name>
<proteinExistence type="predicted"/>
<dbReference type="KEGG" id="noj:EJ995_10175"/>
<dbReference type="RefSeq" id="WP_126448178.1">
    <property type="nucleotide sequence ID" value="NZ_CP034549.1"/>
</dbReference>
<keyword evidence="4" id="KW-1185">Reference proteome</keyword>
<dbReference type="Proteomes" id="UP000279600">
    <property type="component" value="Chromosome"/>
</dbReference>
<evidence type="ECO:0000313" key="3">
    <source>
        <dbReference type="EMBL" id="AZQ44591.1"/>
    </source>
</evidence>
<sequence length="171" mass="19816">MIYRLRAILDATQDVFRDIEIEETASLEDLHNVIMQSFQLQGDEMASFYASDDEWNQGEEYCLFDMSDGLSPVKKMCDTPLSDAMSKSKTKMIYVYDFLNMWTFLIELADVAGAVDGTAYPQVIFAIGELPDSPPDKEFEADPRFHDDEDNDDEYGDDEEFYEDYDDNEFY</sequence>
<dbReference type="AlphaFoldDB" id="A0A3S9MZA8"/>
<feature type="domain" description="Plasmid pRiA4b Orf3-like" evidence="2">
    <location>
        <begin position="3"/>
        <end position="131"/>
    </location>
</feature>
<feature type="compositionally biased region" description="Basic and acidic residues" evidence="1">
    <location>
        <begin position="134"/>
        <end position="147"/>
    </location>
</feature>
<evidence type="ECO:0000313" key="4">
    <source>
        <dbReference type="Proteomes" id="UP000279600"/>
    </source>
</evidence>
<feature type="region of interest" description="Disordered" evidence="1">
    <location>
        <begin position="130"/>
        <end position="171"/>
    </location>
</feature>
<dbReference type="EMBL" id="CP034549">
    <property type="protein sequence ID" value="AZQ44591.1"/>
    <property type="molecule type" value="Genomic_DNA"/>
</dbReference>
<feature type="compositionally biased region" description="Acidic residues" evidence="1">
    <location>
        <begin position="148"/>
        <end position="171"/>
    </location>
</feature>
<organism evidence="3 4">
    <name type="scientific">Nonlabens ponticola</name>
    <dbReference type="NCBI Taxonomy" id="2496866"/>
    <lineage>
        <taxon>Bacteria</taxon>
        <taxon>Pseudomonadati</taxon>
        <taxon>Bacteroidota</taxon>
        <taxon>Flavobacteriia</taxon>
        <taxon>Flavobacteriales</taxon>
        <taxon>Flavobacteriaceae</taxon>
        <taxon>Nonlabens</taxon>
    </lineage>
</organism>
<dbReference type="InterPro" id="IPR012912">
    <property type="entry name" value="Plasmid_pRiA4b_Orf3-like"/>
</dbReference>
<dbReference type="SUPFAM" id="SSF159941">
    <property type="entry name" value="MM3350-like"/>
    <property type="match status" value="1"/>
</dbReference>
<evidence type="ECO:0000256" key="1">
    <source>
        <dbReference type="SAM" id="MobiDB-lite"/>
    </source>
</evidence>
<accession>A0A3S9MZA8</accession>
<dbReference type="Gene3D" id="3.10.290.30">
    <property type="entry name" value="MM3350-like"/>
    <property type="match status" value="1"/>
</dbReference>
<gene>
    <name evidence="3" type="ORF">EJ995_10175</name>
</gene>
<dbReference type="OrthoDB" id="666725at2"/>
<dbReference type="InterPro" id="IPR024047">
    <property type="entry name" value="MM3350-like_sf"/>
</dbReference>
<reference evidence="3 4" key="1">
    <citation type="submission" date="2018-12" db="EMBL/GenBank/DDBJ databases">
        <title>Complete genome of Nonlabens sp. MJ115.</title>
        <authorList>
            <person name="Choi H.S."/>
            <person name="Jung J."/>
        </authorList>
    </citation>
    <scope>NUCLEOTIDE SEQUENCE [LARGE SCALE GENOMIC DNA]</scope>
    <source>
        <strain evidence="3 4">MJ115</strain>
    </source>
</reference>